<dbReference type="Pfam" id="PF07727">
    <property type="entry name" value="RVT_2"/>
    <property type="match status" value="1"/>
</dbReference>
<keyword evidence="5" id="KW-1185">Reference proteome</keyword>
<evidence type="ECO:0000313" key="5">
    <source>
        <dbReference type="Proteomes" id="UP001295740"/>
    </source>
</evidence>
<proteinExistence type="predicted"/>
<organism evidence="4 5">
    <name type="scientific">Anthostomella pinea</name>
    <dbReference type="NCBI Taxonomy" id="933095"/>
    <lineage>
        <taxon>Eukaryota</taxon>
        <taxon>Fungi</taxon>
        <taxon>Dikarya</taxon>
        <taxon>Ascomycota</taxon>
        <taxon>Pezizomycotina</taxon>
        <taxon>Sordariomycetes</taxon>
        <taxon>Xylariomycetidae</taxon>
        <taxon>Xylariales</taxon>
        <taxon>Xylariaceae</taxon>
        <taxon>Anthostomella</taxon>
    </lineage>
</organism>
<keyword evidence="2" id="KW-0496">Mitochondrion</keyword>
<dbReference type="InterPro" id="IPR013103">
    <property type="entry name" value="RVT_2"/>
</dbReference>
<comment type="subcellular location">
    <subcellularLocation>
        <location evidence="1">Mitochondrion</location>
    </subcellularLocation>
</comment>
<dbReference type="InterPro" id="IPR043502">
    <property type="entry name" value="DNA/RNA_pol_sf"/>
</dbReference>
<dbReference type="PANTHER" id="PTHR11439">
    <property type="entry name" value="GAG-POL-RELATED RETROTRANSPOSON"/>
    <property type="match status" value="1"/>
</dbReference>
<accession>A0AAI8VP97</accession>
<dbReference type="PANTHER" id="PTHR11439:SF467">
    <property type="entry name" value="INTEGRASE CATALYTIC DOMAIN-CONTAINING PROTEIN"/>
    <property type="match status" value="1"/>
</dbReference>
<feature type="domain" description="Reverse transcriptase Ty1/copia-type" evidence="3">
    <location>
        <begin position="3"/>
        <end position="150"/>
    </location>
</feature>
<dbReference type="EMBL" id="CAUWAG010000012">
    <property type="protein sequence ID" value="CAJ2508605.1"/>
    <property type="molecule type" value="Genomic_DNA"/>
</dbReference>
<name>A0AAI8VP97_9PEZI</name>
<dbReference type="Gene3D" id="3.30.70.270">
    <property type="match status" value="1"/>
</dbReference>
<comment type="caution">
    <text evidence="4">The sequence shown here is derived from an EMBL/GenBank/DDBJ whole genome shotgun (WGS) entry which is preliminary data.</text>
</comment>
<dbReference type="Proteomes" id="UP001295740">
    <property type="component" value="Unassembled WGS sequence"/>
</dbReference>
<evidence type="ECO:0000256" key="1">
    <source>
        <dbReference type="ARBA" id="ARBA00004173"/>
    </source>
</evidence>
<dbReference type="SUPFAM" id="SSF56672">
    <property type="entry name" value="DNA/RNA polymerases"/>
    <property type="match status" value="1"/>
</dbReference>
<protein>
    <submittedName>
        <fullName evidence="4">Uu.00g136310.m01.CDS01</fullName>
    </submittedName>
</protein>
<evidence type="ECO:0000313" key="4">
    <source>
        <dbReference type="EMBL" id="CAJ2508605.1"/>
    </source>
</evidence>
<dbReference type="AlphaFoldDB" id="A0AAI8VP97"/>
<gene>
    <name evidence="4" type="ORF">KHLLAP_LOCUS9073</name>
</gene>
<evidence type="ECO:0000259" key="3">
    <source>
        <dbReference type="Pfam" id="PF07727"/>
    </source>
</evidence>
<reference evidence="4" key="1">
    <citation type="submission" date="2023-10" db="EMBL/GenBank/DDBJ databases">
        <authorList>
            <person name="Hackl T."/>
        </authorList>
    </citation>
    <scope>NUCLEOTIDE SEQUENCE</scope>
</reference>
<evidence type="ECO:0000256" key="2">
    <source>
        <dbReference type="ARBA" id="ARBA00023128"/>
    </source>
</evidence>
<sequence>MVTAFLNSKIPDEYEIYCMQPQGYSDGTKRVWKLNQALYGLRKAPLWWFETLVKVMKDAGFVPMSTEMCLFKHEKLGVLVLIYVDDILVAGPTLKDCETVRDLLAAHFELKEMGLISKFLGLRIRRNLDTNQVFIDQEEYIKKIVSKYGEETTKYTGTPWKTDTVIPPSWESVSNVLKKRYLKQTGSLNYASTNTRPDIVKTVSTLCEANSNPGKTHLEILKHLWRYLANTASFGITLGGKHPIDDLKIRIWADAAFADVLGCRKLTGAHIAFVCGGPIYWKSKKQLLVVTSSTEAEFINLTLLLVDLCLYPGWFLRDCDAEVSAPSR</sequence>
<dbReference type="InterPro" id="IPR043128">
    <property type="entry name" value="Rev_trsase/Diguanyl_cyclase"/>
</dbReference>
<dbReference type="GO" id="GO:0005739">
    <property type="term" value="C:mitochondrion"/>
    <property type="evidence" value="ECO:0007669"/>
    <property type="project" value="UniProtKB-SubCell"/>
</dbReference>